<accession>A0AAV2F6C8</accession>
<organism evidence="10 11">
    <name type="scientific">Linum trigynum</name>
    <dbReference type="NCBI Taxonomy" id="586398"/>
    <lineage>
        <taxon>Eukaryota</taxon>
        <taxon>Viridiplantae</taxon>
        <taxon>Streptophyta</taxon>
        <taxon>Embryophyta</taxon>
        <taxon>Tracheophyta</taxon>
        <taxon>Spermatophyta</taxon>
        <taxon>Magnoliopsida</taxon>
        <taxon>eudicotyledons</taxon>
        <taxon>Gunneridae</taxon>
        <taxon>Pentapetalae</taxon>
        <taxon>rosids</taxon>
        <taxon>fabids</taxon>
        <taxon>Malpighiales</taxon>
        <taxon>Linaceae</taxon>
        <taxon>Linum</taxon>
    </lineage>
</organism>
<evidence type="ECO:0000256" key="3">
    <source>
        <dbReference type="ARBA" id="ARBA00022821"/>
    </source>
</evidence>
<dbReference type="PANTHER" id="PTHR36766:SF35">
    <property type="entry name" value="DISEASE RESISTANCE PROTEIN RGA3"/>
    <property type="match status" value="1"/>
</dbReference>
<dbReference type="GO" id="GO:0043531">
    <property type="term" value="F:ADP binding"/>
    <property type="evidence" value="ECO:0007669"/>
    <property type="project" value="InterPro"/>
</dbReference>
<evidence type="ECO:0000259" key="7">
    <source>
        <dbReference type="Pfam" id="PF18052"/>
    </source>
</evidence>
<evidence type="ECO:0008006" key="12">
    <source>
        <dbReference type="Google" id="ProtNLM"/>
    </source>
</evidence>
<dbReference type="PANTHER" id="PTHR36766">
    <property type="entry name" value="PLANT BROAD-SPECTRUM MILDEW RESISTANCE PROTEIN RPW8"/>
    <property type="match status" value="1"/>
</dbReference>
<dbReference type="AlphaFoldDB" id="A0AAV2F6C8"/>
<protein>
    <recommendedName>
        <fullName evidence="12">Disease resistance protein RGA3</fullName>
    </recommendedName>
</protein>
<dbReference type="InterPro" id="IPR032675">
    <property type="entry name" value="LRR_dom_sf"/>
</dbReference>
<dbReference type="Pfam" id="PF18052">
    <property type="entry name" value="Rx_N"/>
    <property type="match status" value="1"/>
</dbReference>
<feature type="domain" description="Disease resistance N-terminal" evidence="7">
    <location>
        <begin position="11"/>
        <end position="92"/>
    </location>
</feature>
<evidence type="ECO:0000313" key="11">
    <source>
        <dbReference type="Proteomes" id="UP001497516"/>
    </source>
</evidence>
<dbReference type="InterPro" id="IPR058922">
    <property type="entry name" value="WHD_DRP"/>
</dbReference>
<keyword evidence="1" id="KW-0677">Repeat</keyword>
<dbReference type="Proteomes" id="UP001497516">
    <property type="component" value="Chromosome 6"/>
</dbReference>
<keyword evidence="4" id="KW-0067">ATP-binding</keyword>
<keyword evidence="2" id="KW-0547">Nucleotide-binding</keyword>
<dbReference type="SUPFAM" id="SSF52058">
    <property type="entry name" value="L domain-like"/>
    <property type="match status" value="1"/>
</dbReference>
<dbReference type="InterPro" id="IPR002182">
    <property type="entry name" value="NB-ARC"/>
</dbReference>
<keyword evidence="5" id="KW-0175">Coiled coil</keyword>
<dbReference type="Pfam" id="PF23559">
    <property type="entry name" value="WHD_DRP"/>
    <property type="match status" value="1"/>
</dbReference>
<dbReference type="InterPro" id="IPR055414">
    <property type="entry name" value="LRR_R13L4/SHOC2-like"/>
</dbReference>
<dbReference type="Pfam" id="PF00931">
    <property type="entry name" value="NB-ARC"/>
    <property type="match status" value="1"/>
</dbReference>
<dbReference type="InterPro" id="IPR042197">
    <property type="entry name" value="Apaf_helical"/>
</dbReference>
<feature type="domain" description="Disease resistance protein winged helix" evidence="8">
    <location>
        <begin position="435"/>
        <end position="500"/>
    </location>
</feature>
<dbReference type="Pfam" id="PF23598">
    <property type="entry name" value="LRR_14"/>
    <property type="match status" value="1"/>
</dbReference>
<gene>
    <name evidence="10" type="ORF">LTRI10_LOCUS34354</name>
</gene>
<dbReference type="InterPro" id="IPR027417">
    <property type="entry name" value="P-loop_NTPase"/>
</dbReference>
<dbReference type="InterPro" id="IPR041118">
    <property type="entry name" value="Rx_N"/>
</dbReference>
<evidence type="ECO:0000256" key="2">
    <source>
        <dbReference type="ARBA" id="ARBA00022741"/>
    </source>
</evidence>
<evidence type="ECO:0000256" key="5">
    <source>
        <dbReference type="SAM" id="Coils"/>
    </source>
</evidence>
<reference evidence="10 11" key="1">
    <citation type="submission" date="2024-04" db="EMBL/GenBank/DDBJ databases">
        <authorList>
            <person name="Fracassetti M."/>
        </authorList>
    </citation>
    <scope>NUCLEOTIDE SEQUENCE [LARGE SCALE GENOMIC DNA]</scope>
</reference>
<dbReference type="InterPro" id="IPR038005">
    <property type="entry name" value="RX-like_CC"/>
</dbReference>
<feature type="domain" description="NB-ARC" evidence="6">
    <location>
        <begin position="173"/>
        <end position="352"/>
    </location>
</feature>
<dbReference type="GO" id="GO:0006952">
    <property type="term" value="P:defense response"/>
    <property type="evidence" value="ECO:0007669"/>
    <property type="project" value="UniProtKB-KW"/>
</dbReference>
<dbReference type="GO" id="GO:0005524">
    <property type="term" value="F:ATP binding"/>
    <property type="evidence" value="ECO:0007669"/>
    <property type="project" value="UniProtKB-KW"/>
</dbReference>
<name>A0AAV2F6C8_9ROSI</name>
<dbReference type="CDD" id="cd14798">
    <property type="entry name" value="RX-CC_like"/>
    <property type="match status" value="1"/>
</dbReference>
<feature type="coiled-coil region" evidence="5">
    <location>
        <begin position="126"/>
        <end position="153"/>
    </location>
</feature>
<keyword evidence="11" id="KW-1185">Reference proteome</keyword>
<evidence type="ECO:0000259" key="9">
    <source>
        <dbReference type="Pfam" id="PF23598"/>
    </source>
</evidence>
<proteinExistence type="predicted"/>
<feature type="domain" description="Disease resistance R13L4/SHOC-2-like LRR" evidence="9">
    <location>
        <begin position="563"/>
        <end position="825"/>
    </location>
</feature>
<dbReference type="SUPFAM" id="SSF52540">
    <property type="entry name" value="P-loop containing nucleoside triphosphate hydrolases"/>
    <property type="match status" value="1"/>
</dbReference>
<sequence>MAETILIPVAKEILGKLGSLALDQIALAWSLRNELEKLKGTVYTIQAVLRDAEEKQGHNRQVKLWLEKLSDVMYDADDLLDDFSTETRRERAARADTTTTTCWTVVCFIVSFPKRFLYENEMAHAIRAIREKLDDIKNDREFHLEELAEEQAVPLETDPCPPMIVVGREADRAEIVRHLVHSDGEEANVSVVPIVGMGGLGKTTVAQLVFDDEAVKACFGVRVWVYVSQSFDVKGILEKMLQYMTGESQAGLQLAVLQEKLREKMRAKRFLVVMDDVLEENARGWEDLAKYLMVGAIGSKVLVTTRSSKVAEVGSGIMKSETGGTMLMPYYLGGLSPDESWDLLVRKALHGEVQQSLDVERTGREILKKCCGVPLAISTIAGLLRSKDPKTDWLLFLDAELSNISEGENHIMSTLRLSFNHLPTKLKHCFSYCKLFKKGDALDVQRLVHLWMAQGLVESEDEGLDCFKTLCWRSFFQEVKVNQWDNALEYRTHDLMHNLADSIVGQKIVRGFSSSILQRVSPKTRHMAVLYDHSFYDDDQWGDVSKVRTLIGYGSFFREDCQRTLQNFKRLRALQMDKALPVGNPWKELQALGDLKHLRFLGLSSWGIKRVPNSITKLINLQVLDLSGCHYIEELPRDVRKLVDLKHIYLHWNVKLTHMPKGIGELTSLQTLPVFAVGHKGDETTANGAAGLDELRGLNLLRGELKITNLLHAKPVSSYVLKNKLFLQSLVLEWRYDDDDDATHSAKDEEEVLEMLGPHPHLTELEICKYTGVILPNWLSTITNLVELTIRHCRECEYLPPLHQLPSLKKLSIRWCEKLKGIRDEDQYQYEQPGTSVSDADAEDNKDCPHFPTLSSLKISSCPSLCRMPLFPTIEAELELHQCSARPLIRTMMMKSSRLSRPPLSQVSSLQLDQIDDLEYLPKEGLRNLTSLQVLEISNCPQLANLSSLCNLTSLQVLVIMNCPRLATLPPANHLTSMENLSIKGCPMLKERCREGEDEEWPSIIDIPSPSPEIRYRRSPLGF</sequence>
<keyword evidence="3" id="KW-0611">Plant defense</keyword>
<dbReference type="EMBL" id="OZ034819">
    <property type="protein sequence ID" value="CAL1393806.1"/>
    <property type="molecule type" value="Genomic_DNA"/>
</dbReference>
<evidence type="ECO:0000259" key="8">
    <source>
        <dbReference type="Pfam" id="PF23559"/>
    </source>
</evidence>
<dbReference type="GO" id="GO:0051707">
    <property type="term" value="P:response to other organism"/>
    <property type="evidence" value="ECO:0007669"/>
    <property type="project" value="UniProtKB-ARBA"/>
</dbReference>
<dbReference type="Gene3D" id="1.20.5.4130">
    <property type="match status" value="1"/>
</dbReference>
<dbReference type="Gene3D" id="3.80.10.10">
    <property type="entry name" value="Ribonuclease Inhibitor"/>
    <property type="match status" value="3"/>
</dbReference>
<evidence type="ECO:0000256" key="1">
    <source>
        <dbReference type="ARBA" id="ARBA00022737"/>
    </source>
</evidence>
<dbReference type="Gene3D" id="1.10.8.430">
    <property type="entry name" value="Helical domain of apoptotic protease-activating factors"/>
    <property type="match status" value="1"/>
</dbReference>
<dbReference type="Gene3D" id="3.40.50.300">
    <property type="entry name" value="P-loop containing nucleotide triphosphate hydrolases"/>
    <property type="match status" value="1"/>
</dbReference>
<evidence type="ECO:0000256" key="4">
    <source>
        <dbReference type="ARBA" id="ARBA00022840"/>
    </source>
</evidence>
<evidence type="ECO:0000259" key="6">
    <source>
        <dbReference type="Pfam" id="PF00931"/>
    </source>
</evidence>
<dbReference type="PRINTS" id="PR00364">
    <property type="entry name" value="DISEASERSIST"/>
</dbReference>
<evidence type="ECO:0000313" key="10">
    <source>
        <dbReference type="EMBL" id="CAL1393806.1"/>
    </source>
</evidence>